<protein>
    <submittedName>
        <fullName evidence="1">Uncharacterized protein</fullName>
    </submittedName>
</protein>
<dbReference type="HOGENOM" id="CLU_1650326_0_0_9"/>
<reference evidence="1 2" key="2">
    <citation type="journal article" date="2011" name="J. Bacteriol.">
        <title>Complete genome sequence of the anaerobic, halophilic alkalithermophile Natranaerobius thermophilus JW/NM-WN-LF.</title>
        <authorList>
            <person name="Zhao B."/>
            <person name="Mesbah N.M."/>
            <person name="Dalin E."/>
            <person name="Goodwin L."/>
            <person name="Nolan M."/>
            <person name="Pitluck S."/>
            <person name="Chertkov O."/>
            <person name="Brettin T.S."/>
            <person name="Han J."/>
            <person name="Larimer F.W."/>
            <person name="Land M.L."/>
            <person name="Hauser L."/>
            <person name="Kyrpides N."/>
            <person name="Wiegel J."/>
        </authorList>
    </citation>
    <scope>NUCLEOTIDE SEQUENCE [LARGE SCALE GENOMIC DNA]</scope>
    <source>
        <strain evidence="2">ATCC BAA-1301 / DSM 18059 / JW/NM-WN-LF</strain>
    </source>
</reference>
<dbReference type="RefSeq" id="WP_012447027.1">
    <property type="nucleotide sequence ID" value="NC_010718.1"/>
</dbReference>
<dbReference type="AlphaFoldDB" id="B2A6D0"/>
<dbReference type="InParanoid" id="B2A6D0"/>
<sequence>MKIQFSQFNNKNSRASNNNIKTMKLEKEWAKVLYVEGVKPDQNLPAEIQIKRISYKTLSPEKLAINADLTVKTLKTKQNTSSNKINVAWKKTLDTIPEQHTQVKIRLINTRPKYLPPVKKINKVTPTINRINAKTIRNRIALRGKLVFQVDYQADKSSKN</sequence>
<evidence type="ECO:0000313" key="2">
    <source>
        <dbReference type="Proteomes" id="UP000001683"/>
    </source>
</evidence>
<gene>
    <name evidence="1" type="ordered locus">Nther_0545</name>
</gene>
<name>B2A6D0_NATTJ</name>
<dbReference type="EMBL" id="CP001034">
    <property type="protein sequence ID" value="ACB84141.1"/>
    <property type="molecule type" value="Genomic_DNA"/>
</dbReference>
<organism evidence="1 2">
    <name type="scientific">Natranaerobius thermophilus (strain ATCC BAA-1301 / DSM 18059 / JW/NM-WN-LF)</name>
    <dbReference type="NCBI Taxonomy" id="457570"/>
    <lineage>
        <taxon>Bacteria</taxon>
        <taxon>Bacillati</taxon>
        <taxon>Bacillota</taxon>
        <taxon>Clostridia</taxon>
        <taxon>Natranaerobiales</taxon>
        <taxon>Natranaerobiaceae</taxon>
        <taxon>Natranaerobius</taxon>
    </lineage>
</organism>
<proteinExistence type="predicted"/>
<dbReference type="OrthoDB" id="9876727at2"/>
<evidence type="ECO:0000313" key="1">
    <source>
        <dbReference type="EMBL" id="ACB84141.1"/>
    </source>
</evidence>
<accession>B2A6D0</accession>
<keyword evidence="2" id="KW-1185">Reference proteome</keyword>
<reference evidence="1 2" key="1">
    <citation type="submission" date="2008-04" db="EMBL/GenBank/DDBJ databases">
        <title>Complete sequence of chromosome of Natranaerobius thermophilus JW/NM-WN-LF.</title>
        <authorList>
            <consortium name="US DOE Joint Genome Institute"/>
            <person name="Copeland A."/>
            <person name="Lucas S."/>
            <person name="Lapidus A."/>
            <person name="Glavina del Rio T."/>
            <person name="Dalin E."/>
            <person name="Tice H."/>
            <person name="Bruce D."/>
            <person name="Goodwin L."/>
            <person name="Pitluck S."/>
            <person name="Chertkov O."/>
            <person name="Brettin T."/>
            <person name="Detter J.C."/>
            <person name="Han C."/>
            <person name="Kuske C.R."/>
            <person name="Schmutz J."/>
            <person name="Larimer F."/>
            <person name="Land M."/>
            <person name="Hauser L."/>
            <person name="Kyrpides N."/>
            <person name="Lykidis A."/>
            <person name="Mesbah N.M."/>
            <person name="Wiegel J."/>
        </authorList>
    </citation>
    <scope>NUCLEOTIDE SEQUENCE [LARGE SCALE GENOMIC DNA]</scope>
    <source>
        <strain evidence="2">ATCC BAA-1301 / DSM 18059 / JW/NM-WN-LF</strain>
    </source>
</reference>
<dbReference type="Proteomes" id="UP000001683">
    <property type="component" value="Chromosome"/>
</dbReference>
<dbReference type="KEGG" id="nth:Nther_0545"/>